<evidence type="ECO:0000313" key="1">
    <source>
        <dbReference type="EMBL" id="GES94596.1"/>
    </source>
</evidence>
<dbReference type="SUPFAM" id="SSF117281">
    <property type="entry name" value="Kelch motif"/>
    <property type="match status" value="1"/>
</dbReference>
<proteinExistence type="predicted"/>
<name>A0A8H3QWJ4_9GLOM</name>
<evidence type="ECO:0000313" key="2">
    <source>
        <dbReference type="Proteomes" id="UP000615446"/>
    </source>
</evidence>
<organism evidence="1 2">
    <name type="scientific">Rhizophagus clarus</name>
    <dbReference type="NCBI Taxonomy" id="94130"/>
    <lineage>
        <taxon>Eukaryota</taxon>
        <taxon>Fungi</taxon>
        <taxon>Fungi incertae sedis</taxon>
        <taxon>Mucoromycota</taxon>
        <taxon>Glomeromycotina</taxon>
        <taxon>Glomeromycetes</taxon>
        <taxon>Glomerales</taxon>
        <taxon>Glomeraceae</taxon>
        <taxon>Rhizophagus</taxon>
    </lineage>
</organism>
<comment type="caution">
    <text evidence="1">The sequence shown here is derived from an EMBL/GenBank/DDBJ whole genome shotgun (WGS) entry which is preliminary data.</text>
</comment>
<dbReference type="Proteomes" id="UP000615446">
    <property type="component" value="Unassembled WGS sequence"/>
</dbReference>
<dbReference type="Gene3D" id="2.120.10.80">
    <property type="entry name" value="Kelch-type beta propeller"/>
    <property type="match status" value="1"/>
</dbReference>
<sequence>MRISITILLSINLSIEIDQSLIPIERSASRILTSQSKKRKVQFHLGITLIRFYTHNLETNKWDIPLTNGTVPEKKNSIITNAPLPRVEYTATLLSNGIIVFIGGRELYLNILRDVDINQLALYDTKVDKWSFMTAQGVSLENPPDERIIIFGGNKGTESVKHQLVELITTINPYEWSIPKIPEINLPSTTFFHSATLVDNYMFISFGN</sequence>
<dbReference type="InterPro" id="IPR015915">
    <property type="entry name" value="Kelch-typ_b-propeller"/>
</dbReference>
<gene>
    <name evidence="1" type="ORF">RCL2_002132800</name>
</gene>
<reference evidence="1" key="1">
    <citation type="submission" date="2019-10" db="EMBL/GenBank/DDBJ databases">
        <title>Conservation and host-specific expression of non-tandemly repeated heterogenous ribosome RNA gene in arbuscular mycorrhizal fungi.</title>
        <authorList>
            <person name="Maeda T."/>
            <person name="Kobayashi Y."/>
            <person name="Nakagawa T."/>
            <person name="Ezawa T."/>
            <person name="Yamaguchi K."/>
            <person name="Bino T."/>
            <person name="Nishimoto Y."/>
            <person name="Shigenobu S."/>
            <person name="Kawaguchi M."/>
        </authorList>
    </citation>
    <scope>NUCLEOTIDE SEQUENCE</scope>
    <source>
        <strain evidence="1">HR1</strain>
    </source>
</reference>
<dbReference type="AlphaFoldDB" id="A0A8H3QWJ4"/>
<dbReference type="OrthoDB" id="432528at2759"/>
<dbReference type="EMBL" id="BLAL01000236">
    <property type="protein sequence ID" value="GES94596.1"/>
    <property type="molecule type" value="Genomic_DNA"/>
</dbReference>
<accession>A0A8H3QWJ4</accession>
<protein>
    <submittedName>
        <fullName evidence="1">Uncharacterized protein</fullName>
    </submittedName>
</protein>